<evidence type="ECO:0000313" key="7">
    <source>
        <dbReference type="Proteomes" id="UP000541444"/>
    </source>
</evidence>
<dbReference type="InterPro" id="IPR051801">
    <property type="entry name" value="GH28_Enzymes"/>
</dbReference>
<keyword evidence="7" id="KW-1185">Reference proteome</keyword>
<organism evidence="6 7">
    <name type="scientific">Kingdonia uniflora</name>
    <dbReference type="NCBI Taxonomy" id="39325"/>
    <lineage>
        <taxon>Eukaryota</taxon>
        <taxon>Viridiplantae</taxon>
        <taxon>Streptophyta</taxon>
        <taxon>Embryophyta</taxon>
        <taxon>Tracheophyta</taxon>
        <taxon>Spermatophyta</taxon>
        <taxon>Magnoliopsida</taxon>
        <taxon>Ranunculales</taxon>
        <taxon>Circaeasteraceae</taxon>
        <taxon>Kingdonia</taxon>
    </lineage>
</organism>
<dbReference type="InterPro" id="IPR012334">
    <property type="entry name" value="Pectin_lyas_fold"/>
</dbReference>
<feature type="domain" description="Glucosyltransferase 24 catalytic" evidence="5">
    <location>
        <begin position="169"/>
        <end position="246"/>
    </location>
</feature>
<evidence type="ECO:0000256" key="1">
    <source>
        <dbReference type="ARBA" id="ARBA00008834"/>
    </source>
</evidence>
<dbReference type="SUPFAM" id="SSF51126">
    <property type="entry name" value="Pectin lyase-like"/>
    <property type="match status" value="1"/>
</dbReference>
<dbReference type="InterPro" id="IPR040497">
    <property type="entry name" value="Glyco_transf_24"/>
</dbReference>
<dbReference type="PANTHER" id="PTHR31339">
    <property type="entry name" value="PECTIN LYASE-RELATED"/>
    <property type="match status" value="1"/>
</dbReference>
<keyword evidence="3 4" id="KW-0326">Glycosidase</keyword>
<dbReference type="GO" id="GO:0004650">
    <property type="term" value="F:polygalacturonase activity"/>
    <property type="evidence" value="ECO:0007669"/>
    <property type="project" value="InterPro"/>
</dbReference>
<dbReference type="Proteomes" id="UP000541444">
    <property type="component" value="Unassembled WGS sequence"/>
</dbReference>
<dbReference type="AlphaFoldDB" id="A0A7J7NGM1"/>
<accession>A0A7J7NGM1</accession>
<dbReference type="PANTHER" id="PTHR31339:SF66">
    <property type="entry name" value="OS06G0106800 PROTEIN"/>
    <property type="match status" value="1"/>
</dbReference>
<protein>
    <recommendedName>
        <fullName evidence="5">Glucosyltransferase 24 catalytic domain-containing protein</fullName>
    </recommendedName>
</protein>
<dbReference type="OrthoDB" id="27683at2759"/>
<gene>
    <name evidence="6" type="ORF">GIB67_023884</name>
</gene>
<name>A0A7J7NGM1_9MAGN</name>
<dbReference type="InterPro" id="IPR011050">
    <property type="entry name" value="Pectin_lyase_fold/virulence"/>
</dbReference>
<dbReference type="SUPFAM" id="SSF53448">
    <property type="entry name" value="Nucleotide-diphospho-sugar transferases"/>
    <property type="match status" value="1"/>
</dbReference>
<dbReference type="Pfam" id="PF00295">
    <property type="entry name" value="Glyco_hydro_28"/>
    <property type="match status" value="1"/>
</dbReference>
<dbReference type="EMBL" id="JACGCM010000811">
    <property type="protein sequence ID" value="KAF6166174.1"/>
    <property type="molecule type" value="Genomic_DNA"/>
</dbReference>
<dbReference type="InterPro" id="IPR029044">
    <property type="entry name" value="Nucleotide-diphossugar_trans"/>
</dbReference>
<evidence type="ECO:0000256" key="3">
    <source>
        <dbReference type="ARBA" id="ARBA00023295"/>
    </source>
</evidence>
<dbReference type="Gene3D" id="2.160.20.10">
    <property type="entry name" value="Single-stranded right-handed beta-helix, Pectin lyase-like"/>
    <property type="match status" value="1"/>
</dbReference>
<comment type="caution">
    <text evidence="6">The sequence shown here is derived from an EMBL/GenBank/DDBJ whole genome shotgun (WGS) entry which is preliminary data.</text>
</comment>
<comment type="similarity">
    <text evidence="1 4">Belongs to the glycosyl hydrolase 28 family.</text>
</comment>
<dbReference type="GO" id="GO:0005975">
    <property type="term" value="P:carbohydrate metabolic process"/>
    <property type="evidence" value="ECO:0007669"/>
    <property type="project" value="InterPro"/>
</dbReference>
<evidence type="ECO:0000256" key="4">
    <source>
        <dbReference type="RuleBase" id="RU361169"/>
    </source>
</evidence>
<proteinExistence type="inferred from homology"/>
<dbReference type="InterPro" id="IPR000743">
    <property type="entry name" value="Glyco_hydro_28"/>
</dbReference>
<sequence>MILWTKLPLDYETSRTVDIAIQATGYQSFLIVSDPSIAKHIFRENSKAYSKGKRMTSPAAIREGTEKGTVADQISQAIFSTSNLLQLMQQSSPSQSLLRGRFLRNESPVVEERPPSIAARELGLLRQRHTVSGLSALLWHRLMGKNVLSTTHTGSPYLRAYSHCSRNKHKQKEKQQIIWAYKILFLDVIIPLSFEKVIFVDADQIVRTDMGELYDMDIKGKPLAYKPCCENNKNMDGYRFETFEYFFIVRISVKRVGLRIVAPYDPVSPNTDGIDPDSCTNTLIEDCYIKSGVDCVTVKSGWDQYGIAVGMPTTKLLVGRVTYVSPNSAGIVIGSEMSGVIQDVRVEDFTTINTQAGVKDVIIRRMVMKTMKYVLWMIGAYGSHPDESFDPKAIPLINNINYTDMVAENVSMTANLVGLTGYPLKGICLSNVAIGMSTYSLLPDGNEWSDMSPEMWSVSDADIRKYQEFAQTWQQSRGLGSEFWFAKAGVGSAAASDAFAAPTAAAEGDDLYS</sequence>
<reference evidence="6 7" key="1">
    <citation type="journal article" date="2020" name="IScience">
        <title>Genome Sequencing of the Endangered Kingdonia uniflora (Circaeasteraceae, Ranunculales) Reveals Potential Mechanisms of Evolutionary Specialization.</title>
        <authorList>
            <person name="Sun Y."/>
            <person name="Deng T."/>
            <person name="Zhang A."/>
            <person name="Moore M.J."/>
            <person name="Landis J.B."/>
            <person name="Lin N."/>
            <person name="Zhang H."/>
            <person name="Zhang X."/>
            <person name="Huang J."/>
            <person name="Zhang X."/>
            <person name="Sun H."/>
            <person name="Wang H."/>
        </authorList>
    </citation>
    <scope>NUCLEOTIDE SEQUENCE [LARGE SCALE GENOMIC DNA]</scope>
    <source>
        <strain evidence="6">TB1705</strain>
        <tissue evidence="6">Leaf</tissue>
    </source>
</reference>
<keyword evidence="2 4" id="KW-0378">Hydrolase</keyword>
<evidence type="ECO:0000256" key="2">
    <source>
        <dbReference type="ARBA" id="ARBA00022801"/>
    </source>
</evidence>
<dbReference type="Pfam" id="PF18404">
    <property type="entry name" value="Glyco_transf_24"/>
    <property type="match status" value="1"/>
</dbReference>
<evidence type="ECO:0000313" key="6">
    <source>
        <dbReference type="EMBL" id="KAF6166174.1"/>
    </source>
</evidence>
<evidence type="ECO:0000259" key="5">
    <source>
        <dbReference type="Pfam" id="PF18404"/>
    </source>
</evidence>